<feature type="chain" id="PRO_5028970430" evidence="1">
    <location>
        <begin position="23"/>
        <end position="277"/>
    </location>
</feature>
<dbReference type="Pfam" id="PF10670">
    <property type="entry name" value="DUF4198"/>
    <property type="match status" value="1"/>
</dbReference>
<sequence length="277" mass="30394">MPSSFRVCLLTSACLLAGSALANEFWLQPLQFFVAPGATLTLRVLVGANFAGTHWTGKSSRVTQLAHFAPTGFTDLTAATTATDTLHPVVTLQQAGTHVVTLTTNNAFLALDADKFNSYLKAVGLDHILLERQKRNSLQLPGREAYRRCAKTLVFVGNPLASDTARAWSRPTGMPLELVPEQNPYTLKAGASFTVRVLAEGQPRPGQLVQVWQRSPRQAGRVFKLYSNQNGRVLFRLTEPGEYMLSTVRMVPATLSEADWQTTWSSLTFGFRPVSGR</sequence>
<protein>
    <submittedName>
        <fullName evidence="2">DUF4198 domain-containing protein</fullName>
    </submittedName>
</protein>
<keyword evidence="1" id="KW-0732">Signal</keyword>
<dbReference type="Proteomes" id="UP000515489">
    <property type="component" value="Chromosome"/>
</dbReference>
<evidence type="ECO:0000256" key="1">
    <source>
        <dbReference type="SAM" id="SignalP"/>
    </source>
</evidence>
<dbReference type="InterPro" id="IPR019613">
    <property type="entry name" value="DUF4198"/>
</dbReference>
<gene>
    <name evidence="2" type="ORF">H4317_06495</name>
</gene>
<dbReference type="EMBL" id="CP060202">
    <property type="protein sequence ID" value="QNH63440.1"/>
    <property type="molecule type" value="Genomic_DNA"/>
</dbReference>
<organism evidence="2 3">
    <name type="scientific">Hymenobacter sediminicola</name>
    <dbReference type="NCBI Taxonomy" id="2761579"/>
    <lineage>
        <taxon>Bacteria</taxon>
        <taxon>Pseudomonadati</taxon>
        <taxon>Bacteroidota</taxon>
        <taxon>Cytophagia</taxon>
        <taxon>Cytophagales</taxon>
        <taxon>Hymenobacteraceae</taxon>
        <taxon>Hymenobacter</taxon>
    </lineage>
</organism>
<feature type="signal peptide" evidence="1">
    <location>
        <begin position="1"/>
        <end position="22"/>
    </location>
</feature>
<evidence type="ECO:0000313" key="2">
    <source>
        <dbReference type="EMBL" id="QNH63440.1"/>
    </source>
</evidence>
<reference evidence="2 3" key="1">
    <citation type="submission" date="2020-08" db="EMBL/GenBank/DDBJ databases">
        <title>Hymenobacter sp. S2-20-2 genome sequencing.</title>
        <authorList>
            <person name="Jin L."/>
        </authorList>
    </citation>
    <scope>NUCLEOTIDE SEQUENCE [LARGE SCALE GENOMIC DNA]</scope>
    <source>
        <strain evidence="2 3">S2-20-2</strain>
    </source>
</reference>
<evidence type="ECO:0000313" key="3">
    <source>
        <dbReference type="Proteomes" id="UP000515489"/>
    </source>
</evidence>
<dbReference type="KEGG" id="hsk:H4317_06495"/>
<accession>A0A7G7WAP7</accession>
<dbReference type="RefSeq" id="WP_185889318.1">
    <property type="nucleotide sequence ID" value="NZ_CP060202.1"/>
</dbReference>
<name>A0A7G7WAP7_9BACT</name>
<dbReference type="AlphaFoldDB" id="A0A7G7WAP7"/>
<proteinExistence type="predicted"/>
<keyword evidence="3" id="KW-1185">Reference proteome</keyword>